<dbReference type="Proteomes" id="UP000753908">
    <property type="component" value="Unassembled WGS sequence"/>
</dbReference>
<organism evidence="1 2">
    <name type="scientific">Symplocastrum torsivum CPER-KK1</name>
    <dbReference type="NCBI Taxonomy" id="450513"/>
    <lineage>
        <taxon>Bacteria</taxon>
        <taxon>Bacillati</taxon>
        <taxon>Cyanobacteriota</taxon>
        <taxon>Cyanophyceae</taxon>
        <taxon>Oscillatoriophycideae</taxon>
        <taxon>Oscillatoriales</taxon>
        <taxon>Microcoleaceae</taxon>
        <taxon>Symplocastrum</taxon>
    </lineage>
</organism>
<comment type="caution">
    <text evidence="1">The sequence shown here is derived from an EMBL/GenBank/DDBJ whole genome shotgun (WGS) entry which is preliminary data.</text>
</comment>
<reference evidence="1" key="1">
    <citation type="submission" date="2021-05" db="EMBL/GenBank/DDBJ databases">
        <authorList>
            <person name="Pietrasiak N."/>
            <person name="Ward R."/>
            <person name="Stajich J.E."/>
            <person name="Kurbessoian T."/>
        </authorList>
    </citation>
    <scope>NUCLEOTIDE SEQUENCE</scope>
    <source>
        <strain evidence="1">CPER-KK1</strain>
    </source>
</reference>
<proteinExistence type="predicted"/>
<reference evidence="1" key="2">
    <citation type="journal article" date="2022" name="Microbiol. Resour. Announc.">
        <title>Metagenome Sequencing to Explore Phylogenomics of Terrestrial Cyanobacteria.</title>
        <authorList>
            <person name="Ward R.D."/>
            <person name="Stajich J.E."/>
            <person name="Johansen J.R."/>
            <person name="Huntemann M."/>
            <person name="Clum A."/>
            <person name="Foster B."/>
            <person name="Foster B."/>
            <person name="Roux S."/>
            <person name="Palaniappan K."/>
            <person name="Varghese N."/>
            <person name="Mukherjee S."/>
            <person name="Reddy T.B.K."/>
            <person name="Daum C."/>
            <person name="Copeland A."/>
            <person name="Chen I.A."/>
            <person name="Ivanova N.N."/>
            <person name="Kyrpides N.C."/>
            <person name="Shapiro N."/>
            <person name="Eloe-Fadrosh E.A."/>
            <person name="Pietrasiak N."/>
        </authorList>
    </citation>
    <scope>NUCLEOTIDE SEQUENCE</scope>
    <source>
        <strain evidence="1">CPER-KK1</strain>
    </source>
</reference>
<dbReference type="AlphaFoldDB" id="A0A951PL26"/>
<name>A0A951PL26_9CYAN</name>
<evidence type="ECO:0000313" key="1">
    <source>
        <dbReference type="EMBL" id="MBW4544892.1"/>
    </source>
</evidence>
<evidence type="ECO:0000313" key="2">
    <source>
        <dbReference type="Proteomes" id="UP000753908"/>
    </source>
</evidence>
<dbReference type="EMBL" id="JAHHIF010000011">
    <property type="protein sequence ID" value="MBW4544892.1"/>
    <property type="molecule type" value="Genomic_DNA"/>
</dbReference>
<gene>
    <name evidence="1" type="ORF">KME25_10680</name>
</gene>
<accession>A0A951PL26</accession>
<protein>
    <submittedName>
        <fullName evidence="1">Abortive infection protein</fullName>
    </submittedName>
</protein>
<sequence length="628" mass="70493">MLFYCFLGLSLVILGSGAFLYYQFLQAAGERHSTNYKIYSQALFNQPSYYPLNQPISSRHYQPVGTWTGRLILPTKEQRQTVNGVLFEVHHADTAHQNLVGTIVNLRWSNDAEVQDYVQAVTQDVRFNQQTQDSKNQGNLHPDRLNNWLQVDPLESLAGARPDDNVMVMLKAPTVVQETGSERPTLLLKNEPIQITGRYYGLVTITEPQIKSSDTFLVRHFNPNSKQFDGSEEMIRIPQVPADRRGVFRSKNQGLEKSPFNSSGWYIYGAKDADGIFVTQAIAPRSLLQLQPDEIRLGRKAAVNYINKKYWRGTQAQKGKAKTLLLDPTTKQSKQALSQWREGDQAIVLHTFGGIGGKKAESAPLGVVTGHFAYGLASVVREPLTQELRFDIEYQQVYAHNPDGIVSGTISWSGYMGDLQRGWLGNRPVSDILIKLDAVTEDYNFDGIIVSPLKEFTRQMDIMMARYRIGDGTGVAIVKPATSCVQDANQALYATIKRIEAAIQTNPDIQDWLQRYPDHSQTRRFGKLVKLGRSLERQLVPLGIVRSDWRKNAQLLAGTQSKTSSASNFLAALTTWRTVLPRRAHDEIATTFLKNGASMWLIRTNQVGGFDSDIEPLAPTALFGHRVH</sequence>